<protein>
    <recommendedName>
        <fullName evidence="4">Disease resistance R13L4/SHOC-2-like LRR domain-containing protein</fullName>
    </recommendedName>
</protein>
<comment type="subcellular location">
    <subcellularLocation>
        <location evidence="1">Cytoplasm</location>
        <location evidence="1">Cytoskeleton</location>
        <location evidence="1">Cilium axoneme</location>
    </subcellularLocation>
</comment>
<dbReference type="Gene3D" id="3.80.10.10">
    <property type="entry name" value="Ribonuclease Inhibitor"/>
    <property type="match status" value="2"/>
</dbReference>
<evidence type="ECO:0000256" key="3">
    <source>
        <dbReference type="ARBA" id="ARBA00022737"/>
    </source>
</evidence>
<dbReference type="Pfam" id="PF00560">
    <property type="entry name" value="LRR_1"/>
    <property type="match status" value="1"/>
</dbReference>
<dbReference type="EMBL" id="HBGG01007489">
    <property type="protein sequence ID" value="CAD9201489.1"/>
    <property type="molecule type" value="Transcribed_RNA"/>
</dbReference>
<dbReference type="AlphaFoldDB" id="A0A7S1SKA5"/>
<dbReference type="InterPro" id="IPR032675">
    <property type="entry name" value="LRR_dom_sf"/>
</dbReference>
<evidence type="ECO:0000256" key="1">
    <source>
        <dbReference type="ARBA" id="ARBA00004430"/>
    </source>
</evidence>
<organism evidence="5">
    <name type="scientific">Tetraselmis chuii</name>
    <dbReference type="NCBI Taxonomy" id="63592"/>
    <lineage>
        <taxon>Eukaryota</taxon>
        <taxon>Viridiplantae</taxon>
        <taxon>Chlorophyta</taxon>
        <taxon>core chlorophytes</taxon>
        <taxon>Chlorodendrophyceae</taxon>
        <taxon>Chlorodendrales</taxon>
        <taxon>Chlorodendraceae</taxon>
        <taxon>Tetraselmis</taxon>
    </lineage>
</organism>
<evidence type="ECO:0000259" key="4">
    <source>
        <dbReference type="Pfam" id="PF23598"/>
    </source>
</evidence>
<dbReference type="InterPro" id="IPR001611">
    <property type="entry name" value="Leu-rich_rpt"/>
</dbReference>
<dbReference type="SUPFAM" id="SSF52058">
    <property type="entry name" value="L domain-like"/>
    <property type="match status" value="1"/>
</dbReference>
<reference evidence="5" key="1">
    <citation type="submission" date="2021-01" db="EMBL/GenBank/DDBJ databases">
        <authorList>
            <person name="Corre E."/>
            <person name="Pelletier E."/>
            <person name="Niang G."/>
            <person name="Scheremetjew M."/>
            <person name="Finn R."/>
            <person name="Kale V."/>
            <person name="Holt S."/>
            <person name="Cochrane G."/>
            <person name="Meng A."/>
            <person name="Brown T."/>
            <person name="Cohen L."/>
        </authorList>
    </citation>
    <scope>NUCLEOTIDE SEQUENCE</scope>
    <source>
        <strain evidence="5">PLY429</strain>
    </source>
</reference>
<keyword evidence="3" id="KW-0677">Repeat</keyword>
<gene>
    <name evidence="5" type="ORF">TCHU04912_LOCUS3722</name>
</gene>
<evidence type="ECO:0000313" key="5">
    <source>
        <dbReference type="EMBL" id="CAD9201489.1"/>
    </source>
</evidence>
<keyword evidence="2" id="KW-0433">Leucine-rich repeat</keyword>
<accession>A0A7S1SKA5</accession>
<proteinExistence type="predicted"/>
<dbReference type="InterPro" id="IPR050216">
    <property type="entry name" value="LRR_domain-containing"/>
</dbReference>
<dbReference type="PANTHER" id="PTHR48051">
    <property type="match status" value="1"/>
</dbReference>
<feature type="domain" description="Disease resistance R13L4/SHOC-2-like LRR" evidence="4">
    <location>
        <begin position="216"/>
        <end position="323"/>
    </location>
</feature>
<dbReference type="PROSITE" id="PS51450">
    <property type="entry name" value="LRR"/>
    <property type="match status" value="2"/>
</dbReference>
<name>A0A7S1SKA5_9CHLO</name>
<dbReference type="PANTHER" id="PTHR48051:SF1">
    <property type="entry name" value="RAS SUPPRESSOR PROTEIN 1"/>
    <property type="match status" value="1"/>
</dbReference>
<dbReference type="Pfam" id="PF23598">
    <property type="entry name" value="LRR_14"/>
    <property type="match status" value="1"/>
</dbReference>
<evidence type="ECO:0000256" key="2">
    <source>
        <dbReference type="ARBA" id="ARBA00022614"/>
    </source>
</evidence>
<sequence length="353" mass="38101">MSVLDVRKNRLRALPLELCSMQLSLLDLTDNELPSLPPQLGLMTSLRKLPLDGNPLKSIRREVLAGPTPRLLSWLRDKIPDDMGSMGAQRGDQVHTGNVFGGDSSTLAADAAEKMKLGGSQRQELSFPGSGLTHIPPEVWEAGEAGLQSLDVTGNKLSSIDPQDLSRCRELVTLQAGRNALQVWPLPLGASSLPSLVRLCVSFNPIRSAPPGAFASCAATLRVLDLSGVPAAGCLPSGCLSSLRQLEELLMSQASISSFPMEIIDNEPLPALRVLKLSGNQMTDLPQGVTALVRLEELDVSNNDLTNVPPHIGLMTNLRSLQLDGNRLRSIRRPVLERGTKALLEYLRDRIPA</sequence>
<dbReference type="FunFam" id="3.80.10.10:FF:000116">
    <property type="entry name" value="Leucine-rich repeat-containing protein 40"/>
    <property type="match status" value="1"/>
</dbReference>
<dbReference type="GO" id="GO:0005930">
    <property type="term" value="C:axoneme"/>
    <property type="evidence" value="ECO:0007669"/>
    <property type="project" value="UniProtKB-SubCell"/>
</dbReference>
<dbReference type="InterPro" id="IPR055414">
    <property type="entry name" value="LRR_R13L4/SHOC2-like"/>
</dbReference>
<dbReference type="SMART" id="SM00369">
    <property type="entry name" value="LRR_TYP"/>
    <property type="match status" value="7"/>
</dbReference>
<dbReference type="InterPro" id="IPR003591">
    <property type="entry name" value="Leu-rich_rpt_typical-subtyp"/>
</dbReference>